<keyword evidence="3" id="KW-0966">Cell projection</keyword>
<feature type="domain" description="Flagella basal body P-ring formation protein FlgA SAF" evidence="2">
    <location>
        <begin position="29"/>
        <end position="147"/>
    </location>
</feature>
<dbReference type="EMBL" id="CP084930">
    <property type="protein sequence ID" value="USI71980.1"/>
    <property type="molecule type" value="Genomic_DNA"/>
</dbReference>
<dbReference type="NCBIfam" id="TIGR03170">
    <property type="entry name" value="flgA_cterm"/>
    <property type="match status" value="1"/>
</dbReference>
<keyword evidence="4" id="KW-1185">Reference proteome</keyword>
<dbReference type="PANTHER" id="PTHR36307:SF1">
    <property type="entry name" value="FLAGELLA BASAL BODY P-RING FORMATION PROTEIN FLGA"/>
    <property type="match status" value="1"/>
</dbReference>
<reference evidence="3" key="1">
    <citation type="journal article" date="2022" name="Toxins">
        <title>Genomic Analysis of Sphingopyxis sp. USTB-05 for Biodegrading Cyanobacterial Hepatotoxins.</title>
        <authorList>
            <person name="Liu C."/>
            <person name="Xu Q."/>
            <person name="Zhao Z."/>
            <person name="Zhang H."/>
            <person name="Liu X."/>
            <person name="Yin C."/>
            <person name="Liu Y."/>
            <person name="Yan H."/>
        </authorList>
    </citation>
    <scope>NUCLEOTIDE SEQUENCE</scope>
    <source>
        <strain evidence="3">NBD5</strain>
    </source>
</reference>
<comment type="subcellular location">
    <subcellularLocation>
        <location evidence="1">Periplasm</location>
    </subcellularLocation>
</comment>
<dbReference type="CDD" id="cd11614">
    <property type="entry name" value="SAF_CpaB_FlgA_like"/>
    <property type="match status" value="1"/>
</dbReference>
<comment type="similarity">
    <text evidence="1">Belongs to the FlgA family.</text>
</comment>
<evidence type="ECO:0000313" key="3">
    <source>
        <dbReference type="EMBL" id="USI71980.1"/>
    </source>
</evidence>
<gene>
    <name evidence="3" type="primary">flgA</name>
    <name evidence="3" type="ORF">LHA26_11740</name>
</gene>
<dbReference type="InterPro" id="IPR039246">
    <property type="entry name" value="Flagellar_FlgA"/>
</dbReference>
<evidence type="ECO:0000256" key="1">
    <source>
        <dbReference type="RuleBase" id="RU362063"/>
    </source>
</evidence>
<dbReference type="Gene3D" id="2.30.30.760">
    <property type="match status" value="1"/>
</dbReference>
<comment type="function">
    <text evidence="1">Involved in the assembly process of the P-ring formation. It may associate with FlgF on the rod constituting a structure essential for the P-ring assembly or may act as a modulator protein for the P-ring assembly.</text>
</comment>
<keyword evidence="3" id="KW-0969">Cilium</keyword>
<feature type="signal peptide" evidence="1">
    <location>
        <begin position="1"/>
        <end position="22"/>
    </location>
</feature>
<dbReference type="RefSeq" id="WP_252165789.1">
    <property type="nucleotide sequence ID" value="NZ_CP084930.1"/>
</dbReference>
<name>A0ABY4X517_9SPHN</name>
<dbReference type="Pfam" id="PF13144">
    <property type="entry name" value="ChapFlgA"/>
    <property type="match status" value="1"/>
</dbReference>
<evidence type="ECO:0000259" key="2">
    <source>
        <dbReference type="Pfam" id="PF13144"/>
    </source>
</evidence>
<dbReference type="PANTHER" id="PTHR36307">
    <property type="entry name" value="FLAGELLA BASAL BODY P-RING FORMATION PROTEIN FLGA"/>
    <property type="match status" value="1"/>
</dbReference>
<dbReference type="Proteomes" id="UP001056937">
    <property type="component" value="Chromosome 1"/>
</dbReference>
<evidence type="ECO:0000313" key="4">
    <source>
        <dbReference type="Proteomes" id="UP001056937"/>
    </source>
</evidence>
<sequence length="150" mass="14967">MSAVAPLLALLLAGAPAGHVLAGASAGHVLAHAVDAGTPLVPGDLRPAEGDEIARARGGLAPAALAGHEASYRLAEGMPVRAGDIRPVQQVRRGDTVAIAYRAGPLSITAQGRALNGGALGDPVRVLSAATRQTLDTVVDGPGRVRVGTR</sequence>
<keyword evidence="1" id="KW-0574">Periplasm</keyword>
<proteinExistence type="inferred from homology"/>
<keyword evidence="3" id="KW-0282">Flagellum</keyword>
<feature type="chain" id="PRO_5044957259" description="Flagella basal body P-ring formation protein FlgA" evidence="1">
    <location>
        <begin position="23"/>
        <end position="150"/>
    </location>
</feature>
<accession>A0ABY4X517</accession>
<protein>
    <recommendedName>
        <fullName evidence="1">Flagella basal body P-ring formation protein FlgA</fullName>
    </recommendedName>
</protein>
<dbReference type="InterPro" id="IPR017585">
    <property type="entry name" value="SAF_FlgA"/>
</dbReference>
<organism evidence="3 4">
    <name type="scientific">Sphingomonas morindae</name>
    <dbReference type="NCBI Taxonomy" id="1541170"/>
    <lineage>
        <taxon>Bacteria</taxon>
        <taxon>Pseudomonadati</taxon>
        <taxon>Pseudomonadota</taxon>
        <taxon>Alphaproteobacteria</taxon>
        <taxon>Sphingomonadales</taxon>
        <taxon>Sphingomonadaceae</taxon>
        <taxon>Sphingomonas</taxon>
    </lineage>
</organism>
<keyword evidence="1" id="KW-1005">Bacterial flagellum biogenesis</keyword>
<keyword evidence="1" id="KW-0732">Signal</keyword>